<evidence type="ECO:0000256" key="4">
    <source>
        <dbReference type="ARBA" id="ARBA00023242"/>
    </source>
</evidence>
<dbReference type="GO" id="GO:0048731">
    <property type="term" value="P:system development"/>
    <property type="evidence" value="ECO:0007669"/>
    <property type="project" value="TreeGrafter"/>
</dbReference>
<evidence type="ECO:0000256" key="1">
    <source>
        <dbReference type="ARBA" id="ARBA00004123"/>
    </source>
</evidence>
<gene>
    <name evidence="7" type="ORF">NYPRO_LOCUS23855</name>
</gene>
<dbReference type="InterPro" id="IPR039590">
    <property type="entry name" value="Dppa2/4"/>
</dbReference>
<dbReference type="GO" id="GO:0003682">
    <property type="term" value="F:chromatin binding"/>
    <property type="evidence" value="ECO:0007669"/>
    <property type="project" value="InterPro"/>
</dbReference>
<evidence type="ECO:0000256" key="3">
    <source>
        <dbReference type="ARBA" id="ARBA00023163"/>
    </source>
</evidence>
<protein>
    <submittedName>
        <fullName evidence="7">(raccoon dog) hypothetical protein</fullName>
    </submittedName>
</protein>
<reference evidence="7" key="1">
    <citation type="submission" date="2020-12" db="EMBL/GenBank/DDBJ databases">
        <authorList>
            <consortium name="Molecular Ecology Group"/>
        </authorList>
    </citation>
    <scope>NUCLEOTIDE SEQUENCE</scope>
    <source>
        <strain evidence="7">TBG_1078</strain>
    </source>
</reference>
<keyword evidence="2" id="KW-0805">Transcription regulation</keyword>
<dbReference type="PANTHER" id="PTHR16073">
    <property type="entry name" value="DCR DOMAIN-CONTAINING PROTEIN"/>
    <property type="match status" value="1"/>
</dbReference>
<dbReference type="PANTHER" id="PTHR16073:SF10">
    <property type="entry name" value="DEVELOPMENTAL PLURIPOTENCY-ASSOCIATED PROTEIN 2"/>
    <property type="match status" value="1"/>
</dbReference>
<dbReference type="Proteomes" id="UP000645828">
    <property type="component" value="Unassembled WGS sequence"/>
</dbReference>
<dbReference type="InterPro" id="IPR025892">
    <property type="entry name" value="Dppa2/4_central_dom"/>
</dbReference>
<comment type="subcellular location">
    <subcellularLocation>
        <location evidence="1">Nucleus</location>
    </subcellularLocation>
</comment>
<dbReference type="EMBL" id="CAJHUB010000773">
    <property type="protein sequence ID" value="CAD7691061.1"/>
    <property type="molecule type" value="Genomic_DNA"/>
</dbReference>
<keyword evidence="4" id="KW-0539">Nucleus</keyword>
<feature type="domain" description="Developmental pluripotency-associated protein 2/4 central" evidence="6">
    <location>
        <begin position="104"/>
        <end position="181"/>
    </location>
</feature>
<evidence type="ECO:0000313" key="7">
    <source>
        <dbReference type="EMBL" id="CAD7691061.1"/>
    </source>
</evidence>
<evidence type="ECO:0000313" key="8">
    <source>
        <dbReference type="Proteomes" id="UP000645828"/>
    </source>
</evidence>
<proteinExistence type="predicted"/>
<keyword evidence="8" id="KW-1185">Reference proteome</keyword>
<comment type="caution">
    <text evidence="7">The sequence shown here is derived from an EMBL/GenBank/DDBJ whole genome shotgun (WGS) entry which is preliminary data.</text>
</comment>
<sequence>MANSTYNNHEQNFSEEALEEKSVILTLVPANEEFNEEQMEVDKVCHPQISEQFKFCPRLSCCCSTPVPPLPVSLPPVNNVRWDTKIEVYLRLQKHAYLEINQECEAKLESCSGKCKMVTKKARIWKGFKKSKREAVQVAQQFSTAFSPGCMLVAWSRIAARVSQSKSVNSHSIPGSVETFLLQASGIGWCVVHRRPLLANTQVWVHLQFPAGQAWMPDTPKRMISLFLLPTCTFPSPGLEDHMLFPECAKRNKKMMKRLIAMRKKR</sequence>
<feature type="domain" description="Developmental pluripotency-associated protein 2/4 C-terminal" evidence="5">
    <location>
        <begin position="187"/>
        <end position="252"/>
    </location>
</feature>
<evidence type="ECO:0000259" key="5">
    <source>
        <dbReference type="Pfam" id="PF14047"/>
    </source>
</evidence>
<dbReference type="InterPro" id="IPR025891">
    <property type="entry name" value="Dppa2/4_C_dom"/>
</dbReference>
<organism evidence="7 8">
    <name type="scientific">Nyctereutes procyonoides</name>
    <name type="common">Raccoon dog</name>
    <name type="synonym">Canis procyonoides</name>
    <dbReference type="NCBI Taxonomy" id="34880"/>
    <lineage>
        <taxon>Eukaryota</taxon>
        <taxon>Metazoa</taxon>
        <taxon>Chordata</taxon>
        <taxon>Craniata</taxon>
        <taxon>Vertebrata</taxon>
        <taxon>Euteleostomi</taxon>
        <taxon>Mammalia</taxon>
        <taxon>Eutheria</taxon>
        <taxon>Laurasiatheria</taxon>
        <taxon>Carnivora</taxon>
        <taxon>Caniformia</taxon>
        <taxon>Canidae</taxon>
        <taxon>Nyctereutes</taxon>
    </lineage>
</organism>
<dbReference type="Pfam" id="PF14047">
    <property type="entry name" value="DCR"/>
    <property type="match status" value="1"/>
</dbReference>
<evidence type="ECO:0000259" key="6">
    <source>
        <dbReference type="Pfam" id="PF14049"/>
    </source>
</evidence>
<keyword evidence="3" id="KW-0804">Transcription</keyword>
<accession>A0A811ZQV6</accession>
<dbReference type="GO" id="GO:0005634">
    <property type="term" value="C:nucleus"/>
    <property type="evidence" value="ECO:0007669"/>
    <property type="project" value="UniProtKB-SubCell"/>
</dbReference>
<dbReference type="Pfam" id="PF14049">
    <property type="entry name" value="Dppa2_A"/>
    <property type="match status" value="1"/>
</dbReference>
<evidence type="ECO:0000256" key="2">
    <source>
        <dbReference type="ARBA" id="ARBA00023015"/>
    </source>
</evidence>
<name>A0A811ZQV6_NYCPR</name>
<dbReference type="AlphaFoldDB" id="A0A811ZQV6"/>